<sequence>MTRSRSTWKEERSMGYFPNAITKATKHIFNFNDILQH</sequence>
<protein>
    <submittedName>
        <fullName evidence="1">Uncharacterized protein</fullName>
    </submittedName>
</protein>
<dbReference type="EMBL" id="GBXM01020906">
    <property type="protein sequence ID" value="JAH87671.1"/>
    <property type="molecule type" value="Transcribed_RNA"/>
</dbReference>
<reference evidence="1" key="1">
    <citation type="submission" date="2014-11" db="EMBL/GenBank/DDBJ databases">
        <authorList>
            <person name="Amaro Gonzalez C."/>
        </authorList>
    </citation>
    <scope>NUCLEOTIDE SEQUENCE</scope>
</reference>
<reference evidence="1" key="2">
    <citation type="journal article" date="2015" name="Fish Shellfish Immunol.">
        <title>Early steps in the European eel (Anguilla anguilla)-Vibrio vulnificus interaction in the gills: Role of the RtxA13 toxin.</title>
        <authorList>
            <person name="Callol A."/>
            <person name="Pajuelo D."/>
            <person name="Ebbesson L."/>
            <person name="Teles M."/>
            <person name="MacKenzie S."/>
            <person name="Amaro C."/>
        </authorList>
    </citation>
    <scope>NUCLEOTIDE SEQUENCE</scope>
</reference>
<name>A0A0E9WBI0_ANGAN</name>
<proteinExistence type="predicted"/>
<accession>A0A0E9WBI0</accession>
<evidence type="ECO:0000313" key="1">
    <source>
        <dbReference type="EMBL" id="JAH87671.1"/>
    </source>
</evidence>
<organism evidence="1">
    <name type="scientific">Anguilla anguilla</name>
    <name type="common">European freshwater eel</name>
    <name type="synonym">Muraena anguilla</name>
    <dbReference type="NCBI Taxonomy" id="7936"/>
    <lineage>
        <taxon>Eukaryota</taxon>
        <taxon>Metazoa</taxon>
        <taxon>Chordata</taxon>
        <taxon>Craniata</taxon>
        <taxon>Vertebrata</taxon>
        <taxon>Euteleostomi</taxon>
        <taxon>Actinopterygii</taxon>
        <taxon>Neopterygii</taxon>
        <taxon>Teleostei</taxon>
        <taxon>Anguilliformes</taxon>
        <taxon>Anguillidae</taxon>
        <taxon>Anguilla</taxon>
    </lineage>
</organism>
<dbReference type="AlphaFoldDB" id="A0A0E9WBI0"/>